<dbReference type="EMBL" id="BGKA01000277">
    <property type="protein sequence ID" value="GBH21078.1"/>
    <property type="molecule type" value="Genomic_DNA"/>
</dbReference>
<reference evidence="1 2" key="1">
    <citation type="submission" date="2018-04" db="EMBL/GenBank/DDBJ databases">
        <title>Draft genome sequence of Pseudomonas syringae pv. actinidiae biovar 3 strains isolated from kiwifruit in Kagawa prefecture.</title>
        <authorList>
            <person name="Tabuchi M."/>
            <person name="Saito M."/>
            <person name="Fujiwara S."/>
            <person name="Sasa N."/>
            <person name="Akimitsu K."/>
            <person name="Gomi K."/>
            <person name="Konishi-Sugita S."/>
            <person name="Hamano K."/>
            <person name="Kataoka I."/>
        </authorList>
    </citation>
    <scope>NUCLEOTIDE SEQUENCE [LARGE SCALE GENOMIC DNA]</scope>
    <source>
        <strain evidence="1 2">MAFF212211</strain>
    </source>
</reference>
<sequence length="46" mass="5140">MRKLEGQSFGQENILLRPAIGGQVVDDSQQWVVRGYAHGVHSIHKP</sequence>
<dbReference type="AlphaFoldDB" id="A0AAN4TPE5"/>
<evidence type="ECO:0000313" key="2">
    <source>
        <dbReference type="Proteomes" id="UP000248291"/>
    </source>
</evidence>
<comment type="caution">
    <text evidence="1">The sequence shown here is derived from an EMBL/GenBank/DDBJ whole genome shotgun (WGS) entry which is preliminary data.</text>
</comment>
<keyword evidence="1" id="KW-0808">Transferase</keyword>
<accession>A0AAN4TPE5</accession>
<evidence type="ECO:0000313" key="1">
    <source>
        <dbReference type="EMBL" id="GBH21078.1"/>
    </source>
</evidence>
<name>A0AAN4TPE5_PSESF</name>
<protein>
    <submittedName>
        <fullName evidence="1">Glycosyl transferase involved in cell wall bisynthesis</fullName>
    </submittedName>
</protein>
<organism evidence="1 2">
    <name type="scientific">Pseudomonas syringae pv. actinidiae</name>
    <dbReference type="NCBI Taxonomy" id="103796"/>
    <lineage>
        <taxon>Bacteria</taxon>
        <taxon>Pseudomonadati</taxon>
        <taxon>Pseudomonadota</taxon>
        <taxon>Gammaproteobacteria</taxon>
        <taxon>Pseudomonadales</taxon>
        <taxon>Pseudomonadaceae</taxon>
        <taxon>Pseudomonas</taxon>
        <taxon>Pseudomonas syringae</taxon>
    </lineage>
</organism>
<gene>
    <name evidence="1" type="ORF">KPSA3_07118</name>
</gene>
<dbReference type="Proteomes" id="UP000248291">
    <property type="component" value="Unassembled WGS sequence"/>
</dbReference>
<dbReference type="GO" id="GO:0016740">
    <property type="term" value="F:transferase activity"/>
    <property type="evidence" value="ECO:0007669"/>
    <property type="project" value="UniProtKB-KW"/>
</dbReference>
<proteinExistence type="predicted"/>